<reference evidence="28 65" key="19">
    <citation type="submission" date="2020-01" db="EMBL/GenBank/DDBJ databases">
        <title>Analysis of Virulence and Antimicrobial Resistance Gene Carriage in Staphylococcus aureus Infections in Equids Using Whole Genome Sequencing.</title>
        <authorList>
            <person name="Little S.V."/>
            <person name="Hillhouse A.E."/>
            <person name="Cohen N.D."/>
            <person name="Lawhon S.D."/>
            <person name="Bryan L.K."/>
        </authorList>
    </citation>
    <scope>NUCLEOTIDE SEQUENCE [LARGE SCALE GENOMIC DNA]</scope>
    <source>
        <strain evidence="28 65">61-017</strain>
    </source>
</reference>
<dbReference type="Proteomes" id="UP000039437">
    <property type="component" value="Unassembled WGS sequence"/>
</dbReference>
<reference evidence="33 46" key="6">
    <citation type="journal article" date="2017" name="BMC Genomics">
        <title>Prophages and adaptation of Staphylococcus aureus ST398 to the human clinic.</title>
        <authorList>
            <consortium name="Regional Infection Control Group of the Centre Region"/>
            <person name="Diene S.M."/>
            <person name="Corvaglia A.R."/>
            <person name="Francois P."/>
            <person name="van der Mee-Marquet N."/>
        </authorList>
    </citation>
    <scope>NUCLEOTIDE SEQUENCE [LARGE SCALE GENOMIC DNA]</scope>
    <source>
        <strain evidence="33 46">SA13-246</strain>
    </source>
</reference>
<reference evidence="53" key="7">
    <citation type="submission" date="2017-08" db="EMBL/GenBank/DDBJ databases">
        <title>Protection against atopic dermatitis through acquisition of Staphylococcus quorum-sensing agr mutations in the skin.</title>
        <authorList>
            <person name="Nakamura Y."/>
            <person name="Takahashi H."/>
            <person name="Takaya A."/>
            <person name="Inoue Y."/>
            <person name="Katayama Y."/>
            <person name="Kusuya Y."/>
            <person name="Shoji T."/>
            <person name="Takada S."/>
            <person name="Nakagawa S."/>
            <person name="Oguma R."/>
            <person name="Ozawa N."/>
            <person name="Yamaide F."/>
            <person name="Suzuki S."/>
            <person name="Villaruz A."/>
            <person name="Otto M."/>
            <person name="Matsue H."/>
            <person name="Nunez G."/>
            <person name="Shimojo N."/>
        </authorList>
    </citation>
    <scope>NUCLEOTIDE SEQUENCE [LARGE SCALE GENOMIC DNA]</scope>
    <source>
        <strain evidence="53">M1K003</strain>
    </source>
</reference>
<dbReference type="Proteomes" id="UP000442782">
    <property type="component" value="Unassembled WGS sequence"/>
</dbReference>
<reference evidence="20" key="4">
    <citation type="submission" date="2015-06" db="EMBL/GenBank/DDBJ databases">
        <authorList>
            <person name="Diene S.M."/>
            <person name="Von Dach E."/>
            <person name="Fankhauser C."/>
            <person name="Schrenzel J."/>
            <person name="Harbarth S."/>
            <person name="Francois P."/>
        </authorList>
    </citation>
    <scope>NUCLEOTIDE SEQUENCE</scope>
    <source>
        <strain evidence="20">MRSA_S26</strain>
    </source>
</reference>
<dbReference type="Proteomes" id="UP000505390">
    <property type="component" value="Unassembled WGS sequence"/>
</dbReference>
<dbReference type="Proteomes" id="UP000250286">
    <property type="component" value="Unassembled WGS sequence"/>
</dbReference>
<dbReference type="Proteomes" id="UP000443506">
    <property type="component" value="Unassembled WGS sequence"/>
</dbReference>
<dbReference type="Proteomes" id="UP000280323">
    <property type="component" value="Chromosome"/>
</dbReference>
<evidence type="ECO:0000313" key="7">
    <source>
        <dbReference type="EMBL" id="CAA6033804.1"/>
    </source>
</evidence>
<evidence type="ECO:0000313" key="71">
    <source>
        <dbReference type="Proteomes" id="UP000505390"/>
    </source>
</evidence>
<evidence type="ECO:0000313" key="27">
    <source>
        <dbReference type="EMBL" id="MVM09653.1"/>
    </source>
</evidence>
<evidence type="ECO:0000313" key="9">
    <source>
        <dbReference type="EMBL" id="CAC5774494.1"/>
    </source>
</evidence>
<dbReference type="EMBL" id="UHAI01000002">
    <property type="protein sequence ID" value="SUK17244.1"/>
    <property type="molecule type" value="Genomic_DNA"/>
</dbReference>
<dbReference type="EMBL" id="CACTOE010000004">
    <property type="protein sequence ID" value="CAA4095686.1"/>
    <property type="molecule type" value="Genomic_DNA"/>
</dbReference>
<dbReference type="EMBL" id="CP038850">
    <property type="protein sequence ID" value="QCT56670.1"/>
    <property type="molecule type" value="Genomic_DNA"/>
</dbReference>
<dbReference type="Proteomes" id="UP000547874">
    <property type="component" value="Unassembled WGS sequence"/>
</dbReference>
<dbReference type="Proteomes" id="UP000434412">
    <property type="component" value="Unassembled WGS sequence"/>
</dbReference>
<reference evidence="17 44" key="2">
    <citation type="submission" date="2015-01" db="EMBL/GenBank/DDBJ databases">
        <title>Characterization of Swiss Staphylococcus aureus strains involved in food poisoning.</title>
        <authorList>
            <person name="Crovadore J."/>
            <person name="Chablais R."/>
            <person name="Tonacini J."/>
            <person name="Schnyder B."/>
            <person name="Lefort F."/>
        </authorList>
    </citation>
    <scope>NUCLEOTIDE SEQUENCE [LARGE SCALE GENOMIC DNA]</scope>
    <source>
        <strain evidence="17 44">SA-120</strain>
    </source>
</reference>
<dbReference type="EMBL" id="CACTQT010000002">
    <property type="protein sequence ID" value="CAA4358599.1"/>
    <property type="molecule type" value="Genomic_DNA"/>
</dbReference>
<dbReference type="EMBL" id="JXIG01000628">
    <property type="protein sequence ID" value="KIT96363.1"/>
    <property type="molecule type" value="Genomic_DNA"/>
</dbReference>
<evidence type="ECO:0000313" key="57">
    <source>
        <dbReference type="Proteomes" id="UP000442696"/>
    </source>
</evidence>
<reference evidence="49 50" key="11">
    <citation type="submission" date="2018-06" db="EMBL/GenBank/DDBJ databases">
        <authorList>
            <consortium name="Pathogen Informatics"/>
            <person name="Doyle S."/>
        </authorList>
    </citation>
    <scope>NUCLEOTIDE SEQUENCE [LARGE SCALE GENOMIC DNA]</scope>
    <source>
        <strain evidence="38 49">EOE047</strain>
        <strain evidence="39 50">EOE173</strain>
        <strain evidence="41 52">NCTC6133</strain>
        <strain evidence="40 51">NCTC7972</strain>
    </source>
</reference>
<evidence type="ECO:0000256" key="1">
    <source>
        <dbReference type="SAM" id="Phobius"/>
    </source>
</evidence>
<evidence type="ECO:0000313" key="54">
    <source>
        <dbReference type="Proteomes" id="UP000293434"/>
    </source>
</evidence>
<evidence type="ECO:0000313" key="29">
    <source>
        <dbReference type="EMBL" id="NGK22474.1"/>
    </source>
</evidence>
<evidence type="ECO:0000313" key="24">
    <source>
        <dbReference type="EMBL" id="MVI55787.1"/>
    </source>
</evidence>
<feature type="transmembrane region" description="Helical" evidence="1">
    <location>
        <begin position="5"/>
        <end position="24"/>
    </location>
</feature>
<reference evidence="35" key="16">
    <citation type="submission" date="2019-04" db="EMBL/GenBank/DDBJ databases">
        <title>Whole-genome sequencing of local methicillin-resistant S. aureus strain Lr2.</title>
        <authorList>
            <person name="Ullah N."/>
            <person name="Ali A."/>
        </authorList>
    </citation>
    <scope>NUCLEOTIDE SEQUENCE [LARGE SCALE GENOMIC DNA]</scope>
    <source>
        <strain evidence="35">Lr2</strain>
    </source>
</reference>
<evidence type="ECO:0000313" key="16">
    <source>
        <dbReference type="EMBL" id="GBV21563.1"/>
    </source>
</evidence>
<dbReference type="EMBL" id="UELG01000004">
    <property type="protein sequence ID" value="SRZ65254.1"/>
    <property type="molecule type" value="Genomic_DNA"/>
</dbReference>
<reference evidence="22" key="23">
    <citation type="journal article" date="2021" name="Front Med (Lausanne)">
        <title>The Prevalence and Determinants of Fusidic Acid Resistance Among Methicillin-Resistant Staphylococcus aureus Clinical Isolates in China.</title>
        <authorList>
            <person name="Zhao H."/>
            <person name="Wang X."/>
            <person name="Wang B."/>
            <person name="Xu Y."/>
            <person name="Rao L."/>
            <person name="Wan B."/>
            <person name="Guo Y."/>
            <person name="Wu X."/>
            <person name="Yu J."/>
            <person name="Chen L."/>
            <person name="Li M."/>
            <person name="Yu F."/>
        </authorList>
    </citation>
    <scope>NUCLEOTIDE SEQUENCE</scope>
    <source>
        <strain evidence="22">NC-4</strain>
    </source>
</reference>
<sequence length="86" mass="9940">MNNILLNAINIVITTTFVIFNILITYNKDLDDLCWLLPGIIICGVILIVSFTIAMITKNWLSEILFFINIVLVLYYIYPIFYSFIG</sequence>
<evidence type="ECO:0000313" key="11">
    <source>
        <dbReference type="EMBL" id="CAC8199634.1"/>
    </source>
</evidence>
<dbReference type="EMBL" id="JAIUEN010000031">
    <property type="protein sequence ID" value="MCE3361781.1"/>
    <property type="molecule type" value="Genomic_DNA"/>
</dbReference>
<dbReference type="EMBL" id="WPRH01000469">
    <property type="protein sequence ID" value="MVI55787.1"/>
    <property type="molecule type" value="Genomic_DNA"/>
</dbReference>
<reference evidence="55 56" key="17">
    <citation type="submission" date="2019-11" db="EMBL/GenBank/DDBJ databases">
        <title>Implementation of targeted gown and glove precautions to prevent Staphylococcus aureus acquisition in community-based nursing homes.</title>
        <authorList>
            <person name="Stine O.C."/>
        </authorList>
    </citation>
    <scope>NUCLEOTIDE SEQUENCE [LARGE SCALE GENOMIC DNA]</scope>
    <source>
        <strain evidence="27 69">S_1081.LBCF.DN</strain>
        <strain evidence="26 56">S_2023.LVRQ.AN</strain>
        <strain evidence="25 66">S_2062.LAUP.DI</strain>
        <strain evidence="24 55">S_4031.LGMP.AI</strain>
    </source>
</reference>
<dbReference type="EMBL" id="JAANEC010000116">
    <property type="protein sequence ID" value="NUY13194.1"/>
    <property type="molecule type" value="Genomic_DNA"/>
</dbReference>
<evidence type="ECO:0000313" key="12">
    <source>
        <dbReference type="EMBL" id="CAC8521479.1"/>
    </source>
</evidence>
<reference evidence="36 70" key="22">
    <citation type="submission" date="2020-04" db="EMBL/GenBank/DDBJ databases">
        <authorList>
            <person name="Kim J.-M."/>
            <person name="Chung S.H."/>
            <person name="Kim I."/>
            <person name="Kim J.-S."/>
        </authorList>
    </citation>
    <scope>NUCLEOTIDE SEQUENCE [LARGE SCALE GENOMIC DNA]</scope>
    <source>
        <strain evidence="36">HL20709</strain>
    </source>
</reference>
<evidence type="ECO:0000313" key="15">
    <source>
        <dbReference type="EMBL" id="CZQ51478.1"/>
    </source>
</evidence>
<evidence type="ECO:0000313" key="23">
    <source>
        <dbReference type="EMBL" id="MUG51422.1"/>
    </source>
</evidence>
<evidence type="ECO:0000313" key="2">
    <source>
        <dbReference type="EMBL" id="ATC70917.1"/>
    </source>
</evidence>
<evidence type="ECO:0000313" key="36">
    <source>
        <dbReference type="EMBL" id="QJR06978.1"/>
    </source>
</evidence>
<evidence type="ECO:0000313" key="25">
    <source>
        <dbReference type="EMBL" id="MVK34126.1"/>
    </source>
</evidence>
<evidence type="ECO:0000313" key="4">
    <source>
        <dbReference type="EMBL" id="CAA4095686.1"/>
    </source>
</evidence>
<dbReference type="EMBL" id="CP053070">
    <property type="protein sequence ID" value="QJR06978.1"/>
    <property type="molecule type" value="Genomic_DNA"/>
</dbReference>
<dbReference type="Proteomes" id="UP000052129">
    <property type="component" value="Unassembled WGS sequence"/>
</dbReference>
<dbReference type="EMBL" id="CAIGXB010000001">
    <property type="protein sequence ID" value="CAC5774494.1"/>
    <property type="molecule type" value="Genomic_DNA"/>
</dbReference>
<dbReference type="EMBL" id="CAIIKR010000004">
    <property type="protein sequence ID" value="CAC8521479.1"/>
    <property type="molecule type" value="Genomic_DNA"/>
</dbReference>
<reference evidence="30 67" key="20">
    <citation type="submission" date="2020-02" db="EMBL/GenBank/DDBJ databases">
        <title>Detection of Heterogeneous Vancomycin Intermediate Resistance in Methicillin Resistant Staphylococcus aureus Isolates from Latin-America.</title>
        <authorList>
            <person name="Castro-Cardozo B."/>
            <person name="Berrio M."/>
            <person name="Vargas M.L."/>
            <person name="Carvajal L.P."/>
            <person name="Millan L.V."/>
            <person name="Rios R."/>
            <person name="Hernandez A."/>
            <person name="Rincon S.L."/>
            <person name="Cubides P."/>
            <person name="Forero E."/>
            <person name="Dinh A."/>
            <person name="Seas C."/>
            <person name="Munita J.M."/>
            <person name="Arias C.A."/>
            <person name="Reyes J."/>
            <person name="Diaz L."/>
        </authorList>
    </citation>
    <scope>NUCLEOTIDE SEQUENCE [LARGE SCALE GENOMIC DNA]</scope>
    <source>
        <strain evidence="30 67">UG255</strain>
    </source>
</reference>
<accession>A0A068A421</accession>
<dbReference type="EMBL" id="JAALTR010000134">
    <property type="protein sequence ID" value="NGW66779.1"/>
    <property type="molecule type" value="Genomic_DNA"/>
</dbReference>
<dbReference type="Proteomes" id="UP000473113">
    <property type="component" value="Unassembled WGS sequence"/>
</dbReference>
<dbReference type="Proteomes" id="UP000466646">
    <property type="component" value="Unassembled WGS sequence"/>
</dbReference>
<dbReference type="Proteomes" id="UP000251686">
    <property type="component" value="Unassembled WGS sequence"/>
</dbReference>
<name>A0A068A421_STAAU</name>
<evidence type="ECO:0000313" key="48">
    <source>
        <dbReference type="Proteomes" id="UP000238775"/>
    </source>
</evidence>
<dbReference type="EMBL" id="LALJ01000006">
    <property type="protein sequence ID" value="KMR37341.1"/>
    <property type="molecule type" value="Genomic_DNA"/>
</dbReference>
<evidence type="ECO:0000313" key="21">
    <source>
        <dbReference type="EMBL" id="MBX8593299.1"/>
    </source>
</evidence>
<evidence type="ECO:0000313" key="22">
    <source>
        <dbReference type="EMBL" id="MCE3361781.1"/>
    </source>
</evidence>
<evidence type="ECO:0000313" key="30">
    <source>
        <dbReference type="EMBL" id="NGW66779.1"/>
    </source>
</evidence>
<dbReference type="EMBL" id="CACURZ010000001">
    <property type="protein sequence ID" value="CAA6307737.1"/>
    <property type="molecule type" value="Genomic_DNA"/>
</dbReference>
<dbReference type="EMBL" id="QNXF01000003">
    <property type="protein sequence ID" value="TXL39258.1"/>
    <property type="molecule type" value="Genomic_DNA"/>
</dbReference>
<dbReference type="KEGG" id="sams:NI36_04055"/>
<evidence type="ECO:0000313" key="20">
    <source>
        <dbReference type="EMBL" id="KSA81122.1"/>
    </source>
</evidence>
<evidence type="ECO:0000313" key="56">
    <source>
        <dbReference type="Proteomes" id="UP000434412"/>
    </source>
</evidence>
<evidence type="ECO:0000313" key="50">
    <source>
        <dbReference type="Proteomes" id="UP000250286"/>
    </source>
</evidence>
<dbReference type="EMBL" id="WPVZ01000680">
    <property type="protein sequence ID" value="MVL46370.1"/>
    <property type="molecule type" value="Genomic_DNA"/>
</dbReference>
<evidence type="ECO:0000313" key="41">
    <source>
        <dbReference type="EMBL" id="SUK37224.1"/>
    </source>
</evidence>
<reference evidence="22" key="25">
    <citation type="submission" date="2023-08" db="EMBL/GenBank/DDBJ databases">
        <authorList>
            <person name="Zhao H."/>
            <person name="Wang X."/>
        </authorList>
    </citation>
    <scope>NUCLEOTIDE SEQUENCE</scope>
    <source>
        <strain evidence="22">NC-4</strain>
    </source>
</reference>
<dbReference type="EMBL" id="CACTPI010000002">
    <property type="protein sequence ID" value="CAA4085954.1"/>
    <property type="molecule type" value="Genomic_DNA"/>
</dbReference>
<evidence type="ECO:0000313" key="40">
    <source>
        <dbReference type="EMBL" id="SUK17244.1"/>
    </source>
</evidence>
<evidence type="ECO:0000313" key="45">
    <source>
        <dbReference type="Proteomes" id="UP000039437"/>
    </source>
</evidence>
<dbReference type="EMBL" id="JAANDN010000089">
    <property type="protein sequence ID" value="NUY68952.1"/>
    <property type="molecule type" value="Genomic_DNA"/>
</dbReference>
<dbReference type="EMBL" id="CAIIGD010000002">
    <property type="protein sequence ID" value="CAC8199634.1"/>
    <property type="molecule type" value="Genomic_DNA"/>
</dbReference>
<evidence type="ECO:0000313" key="33">
    <source>
        <dbReference type="EMBL" id="OWT17528.1"/>
    </source>
</evidence>
<evidence type="ECO:0000313" key="13">
    <source>
        <dbReference type="EMBL" id="CAD7353298.1"/>
    </source>
</evidence>
<evidence type="ECO:0000313" key="32">
    <source>
        <dbReference type="EMBL" id="NUY68952.1"/>
    </source>
</evidence>
<evidence type="ECO:0000313" key="28">
    <source>
        <dbReference type="EMBL" id="NDP57351.1"/>
    </source>
</evidence>
<dbReference type="EMBL" id="JAAFLG010000034">
    <property type="protein sequence ID" value="NDP57351.1"/>
    <property type="molecule type" value="Genomic_DNA"/>
</dbReference>
<proteinExistence type="predicted"/>
<dbReference type="Proteomes" id="UP000433366">
    <property type="component" value="Unassembled WGS sequence"/>
</dbReference>
<evidence type="ECO:0000313" key="70">
    <source>
        <dbReference type="Proteomes" id="UP000502818"/>
    </source>
</evidence>
<accession>A0A0D1FFG4</accession>
<evidence type="ECO:0000313" key="35">
    <source>
        <dbReference type="EMBL" id="QCT56670.1"/>
    </source>
</evidence>
<dbReference type="Proteomes" id="UP000309390">
    <property type="component" value="Unassembled WGS sequence"/>
</dbReference>
<evidence type="ECO:0000313" key="49">
    <source>
        <dbReference type="Proteomes" id="UP000249918"/>
    </source>
</evidence>
<dbReference type="EMBL" id="UHAP01000001">
    <property type="protein sequence ID" value="SUK37224.1"/>
    <property type="molecule type" value="Genomic_DNA"/>
</dbReference>
<dbReference type="Proteomes" id="UP000451682">
    <property type="component" value="Unassembled WGS sequence"/>
</dbReference>
<evidence type="ECO:0000313" key="8">
    <source>
        <dbReference type="EMBL" id="CAA6307737.1"/>
    </source>
</evidence>
<evidence type="ECO:0000313" key="3">
    <source>
        <dbReference type="EMBL" id="CAA4085954.1"/>
    </source>
</evidence>
<dbReference type="EMBL" id="LNJK01000002">
    <property type="protein sequence ID" value="OWT17528.1"/>
    <property type="molecule type" value="Genomic_DNA"/>
</dbReference>
<reference evidence="34 48" key="9">
    <citation type="submission" date="2017-11" db="EMBL/GenBank/DDBJ databases">
        <authorList>
            <person name="Founou R.C."/>
            <person name="Founou L."/>
            <person name="Allam M."/>
            <person name="Ismail A."/>
            <person name="Essack S.Y."/>
        </authorList>
    </citation>
    <scope>NUCLEOTIDE SEQUENCE [LARGE SCALE GENOMIC DNA]</scope>
    <source>
        <strain evidence="34 48">G703N2B1</strain>
    </source>
</reference>
<evidence type="ECO:0000313" key="74">
    <source>
        <dbReference type="Proteomes" id="UP000507485"/>
    </source>
</evidence>
<reference evidence="16" key="12">
    <citation type="submission" date="2018-07" db="EMBL/GenBank/DDBJ databases">
        <title>Protection against atopic dermatitis through acquisition of Staphylococcus quorum-sensing agr mutations in the skin.</title>
        <authorList>
            <person name="Nakamura Y."/>
            <person name="Takahashi H."/>
            <person name="Takaya A."/>
            <person name="Inoue Y."/>
            <person name="Katayama Y."/>
            <person name="Kusuya Y."/>
            <person name="Shoji T."/>
            <person name="Takada S."/>
            <person name="Nakagawa S."/>
            <person name="Oguma R."/>
            <person name="Ozawa N."/>
            <person name="Yamaide F."/>
            <person name="Suzuki S."/>
            <person name="Villaruz A."/>
            <person name="Otto M."/>
            <person name="Matsue H."/>
            <person name="Nunez G."/>
            <person name="Shimojo N."/>
        </authorList>
    </citation>
    <scope>NUCLEOTIDE SEQUENCE</scope>
    <source>
        <strain evidence="16">M1K003</strain>
    </source>
</reference>
<dbReference type="EMBL" id="CACTWD010000001">
    <property type="protein sequence ID" value="CAA4672141.1"/>
    <property type="molecule type" value="Genomic_DNA"/>
</dbReference>
<dbReference type="EMBL" id="PGWZ01000343">
    <property type="protein sequence ID" value="PPJ75186.1"/>
    <property type="molecule type" value="Genomic_DNA"/>
</dbReference>
<reference evidence="20" key="5">
    <citation type="journal article" date="2016" name="J. Infect. Dis.">
        <title>Comparative Genomics of Community-Associated Methicillin-Resistant Staphylococcus aureus Shows the Emergence of Clone ST8-USA300 in Geneva, Switzerland.</title>
        <authorList>
            <person name="Von Dach E."/>
            <person name="Diene S.M."/>
            <person name="Fankhauser C."/>
            <person name="Schrenzel J."/>
            <person name="Harbarth S."/>
            <person name="Francois P."/>
        </authorList>
    </citation>
    <scope>NUCLEOTIDE SEQUENCE</scope>
    <source>
        <strain evidence="20">MRSA_S26</strain>
    </source>
</reference>
<evidence type="ECO:0000313" key="62">
    <source>
        <dbReference type="Proteomes" id="UP000459586"/>
    </source>
</evidence>
<dbReference type="Proteomes" id="UP000459586">
    <property type="component" value="Unassembled WGS sequence"/>
</dbReference>
<evidence type="ECO:0000313" key="51">
    <source>
        <dbReference type="Proteomes" id="UP000254224"/>
    </source>
</evidence>
<evidence type="ECO:0000313" key="73">
    <source>
        <dbReference type="Proteomes" id="UP000507408"/>
    </source>
</evidence>
<dbReference type="SMR" id="A0A068A421"/>
<evidence type="ECO:0000313" key="72">
    <source>
        <dbReference type="Proteomes" id="UP000507112"/>
    </source>
</evidence>
<evidence type="ECO:0000313" key="34">
    <source>
        <dbReference type="EMBL" id="PPJ75186.1"/>
    </source>
</evidence>
<evidence type="ECO:0000313" key="5">
    <source>
        <dbReference type="EMBL" id="CAA4358599.1"/>
    </source>
</evidence>
<dbReference type="EMBL" id="WPXC01000006">
    <property type="protein sequence ID" value="MVM09653.1"/>
    <property type="molecule type" value="Genomic_DNA"/>
</dbReference>
<dbReference type="Proteomes" id="UP000197894">
    <property type="component" value="Unassembled WGS sequence"/>
</dbReference>
<dbReference type="Proteomes" id="UP000217245">
    <property type="component" value="Chromosome"/>
</dbReference>
<dbReference type="EMBL" id="CVOQ01000010">
    <property type="protein sequence ID" value="CRI08403.1"/>
    <property type="molecule type" value="Genomic_DNA"/>
</dbReference>
<dbReference type="EMBL" id="FJNR01000001">
    <property type="protein sequence ID" value="CZQ51478.1"/>
    <property type="molecule type" value="Genomic_DNA"/>
</dbReference>
<reference evidence="14 45" key="3">
    <citation type="submission" date="2015-04" db="EMBL/GenBank/DDBJ databases">
        <authorList>
            <person name="Syromyatnikov M.Y."/>
            <person name="Popov V.N."/>
        </authorList>
    </citation>
    <scope>NUCLEOTIDE SEQUENCE [LARGE SCALE GENOMIC DNA]</scope>
    <source>
        <strain evidence="14 45">AH1</strain>
    </source>
</reference>
<dbReference type="Proteomes" id="UP000507112">
    <property type="component" value="Unassembled WGS sequence"/>
</dbReference>
<evidence type="ECO:0000313" key="55">
    <source>
        <dbReference type="Proteomes" id="UP000433366"/>
    </source>
</evidence>
<keyword evidence="1" id="KW-1133">Transmembrane helix</keyword>
<evidence type="ECO:0000313" key="59">
    <source>
        <dbReference type="Proteomes" id="UP000443506"/>
    </source>
</evidence>
<dbReference type="Proteomes" id="UP000463077">
    <property type="component" value="Unassembled WGS sequence"/>
</dbReference>
<dbReference type="EMBL" id="UAUZ02000002">
    <property type="protein sequence ID" value="CAD7353298.1"/>
    <property type="molecule type" value="Genomic_DNA"/>
</dbReference>
<evidence type="ECO:0000313" key="69">
    <source>
        <dbReference type="Proteomes" id="UP000478867"/>
    </source>
</evidence>
<dbReference type="Proteomes" id="UP000249918">
    <property type="component" value="Unassembled WGS sequence"/>
</dbReference>
<protein>
    <submittedName>
        <fullName evidence="3">Membrane protein</fullName>
    </submittedName>
</protein>
<evidence type="ECO:0000313" key="67">
    <source>
        <dbReference type="Proteomes" id="UP000473113"/>
    </source>
</evidence>
<dbReference type="RefSeq" id="WP_001059690.1">
    <property type="nucleotide sequence ID" value="NC_021670.1"/>
</dbReference>
<evidence type="ECO:0000313" key="39">
    <source>
        <dbReference type="EMBL" id="SRZ65254.1"/>
    </source>
</evidence>
<dbReference type="Proteomes" id="UP000507408">
    <property type="component" value="Unassembled WGS sequence"/>
</dbReference>
<dbReference type="Proteomes" id="UP001200271">
    <property type="component" value="Unassembled WGS sequence"/>
</dbReference>
<dbReference type="Proteomes" id="UP000459702">
    <property type="component" value="Unassembled WGS sequence"/>
</dbReference>
<dbReference type="Proteomes" id="UP000442696">
    <property type="component" value="Unassembled WGS sequence"/>
</dbReference>
<dbReference type="Proteomes" id="UP000238775">
    <property type="component" value="Unassembled WGS sequence"/>
</dbReference>
<dbReference type="EMBL" id="RQTC01000243">
    <property type="protein sequence ID" value="RZH91350.1"/>
    <property type="molecule type" value="Genomic_DNA"/>
</dbReference>
<reference evidence="29 68" key="21">
    <citation type="submission" date="2020-02" db="EMBL/GenBank/DDBJ databases">
        <title>Novel Insights Into The Classification of Staphylococcal Beta-Lactamases In Relation To The Cefazolin Inoculum Effect.</title>
        <authorList>
            <person name="Carvajal L.P."/>
            <person name="Rincon S."/>
            <person name="Echeverri A."/>
            <person name="Porras J."/>
            <person name="Rios R."/>
            <person name="Ordonez K."/>
            <person name="Seas C."/>
            <person name="Gomez-Villegas S."/>
            <person name="Diaz L."/>
            <person name="Arias C.A."/>
            <person name="Reyes J."/>
        </authorList>
    </citation>
    <scope>NUCLEOTIDE SEQUENCE [LARGE SCALE GENOMIC DNA]</scope>
    <source>
        <strain evidence="29 68">UP127</strain>
    </source>
</reference>
<dbReference type="EMBL" id="UDJK01000002">
    <property type="protein sequence ID" value="SRC22285.1"/>
    <property type="molecule type" value="Genomic_DNA"/>
</dbReference>
<evidence type="ECO:0000313" key="6">
    <source>
        <dbReference type="EMBL" id="CAA4672141.1"/>
    </source>
</evidence>
<evidence type="ECO:0000313" key="18">
    <source>
        <dbReference type="EMBL" id="KMR37341.1"/>
    </source>
</evidence>
<reference evidence="23 64" key="15">
    <citation type="journal article" date="2019" name="Int. J. Infect. Dis.">
        <title>Characterization of a community-acquired methicillin-resistant sequence type 338 Staphylococcus aureus strain containing a staphylococcal cassette chromosome mec type VT.</title>
        <authorList>
            <person name="Chen Y."/>
            <person name="Hong J."/>
            <person name="Chen Y."/>
            <person name="Wang H."/>
            <person name="Yu Y."/>
            <person name="Qu T."/>
        </authorList>
    </citation>
    <scope>NUCLEOTIDE SEQUENCE [LARGE SCALE GENOMIC DNA]</scope>
    <source>
        <strain evidence="23 64">LJ05</strain>
    </source>
</reference>
<dbReference type="Proteomes" id="UP000254224">
    <property type="component" value="Unassembled WGS sequence"/>
</dbReference>
<reference evidence="42 61" key="10">
    <citation type="submission" date="2018-06" db="EMBL/GenBank/DDBJ databases">
        <title>Whole genome sequencing to identify and define MRSA outbreaks.</title>
        <authorList>
            <person name="Sullivan M.J."/>
            <person name="Altman D.R."/>
            <person name="Chacko K."/>
            <person name="Ciferri B."/>
            <person name="Webster E."/>
            <person name="Deikus G."/>
            <person name="Lewis M."/>
            <person name="Khan Z."/>
            <person name="Beckford C."/>
            <person name="Rendo A."/>
            <person name="Samaroo F."/>
            <person name="Sebra R."/>
            <person name="Karam-Howlin R."/>
            <person name="Southwick K."/>
            <person name="Adams E."/>
            <person name="Ying L."/>
            <person name="Kornblum J."/>
            <person name="Factor S."/>
            <person name="Danesh Yazdi M."/>
            <person name="Dingle T."/>
            <person name="Hamula C."/>
            <person name="Bashir A."/>
            <person name="Schadt E."/>
            <person name="Kasarskis A."/>
            <person name="Patel G."/>
            <person name="Wallach F."/>
            <person name="Gibbs K."/>
            <person name="Van Bakel H."/>
        </authorList>
    </citation>
    <scope>NUCLEOTIDE SEQUENCE [LARGE SCALE GENOMIC DNA]</scope>
    <source>
        <strain evidence="42">Pt013</strain>
        <strain evidence="61">pt013</strain>
    </source>
</reference>
<reference evidence="2 47" key="8">
    <citation type="submission" date="2017-09" db="EMBL/GenBank/DDBJ databases">
        <title>A single nucleotide polymorphism in the Staphylococcus aureus virulence regulator SaeR abolishes pathogenesis.</title>
        <authorList>
            <person name="Copin R.J."/>
            <person name="Sause W."/>
            <person name="Shopsin B."/>
            <person name="Torres V.J."/>
        </authorList>
    </citation>
    <scope>NUCLEOTIDE SEQUENCE [LARGE SCALE GENOMIC DNA]</scope>
    <source>
        <strain evidence="47">Newman</strain>
        <strain evidence="2">Newman_D2C</strain>
    </source>
</reference>
<evidence type="ECO:0000313" key="60">
    <source>
        <dbReference type="Proteomes" id="UP000443708"/>
    </source>
</evidence>
<dbReference type="Proteomes" id="UP000032274">
    <property type="component" value="Unassembled WGS sequence"/>
</dbReference>
<dbReference type="EMBL" id="WFHO01000005">
    <property type="protein sequence ID" value="MUG51422.1"/>
    <property type="molecule type" value="Genomic_DNA"/>
</dbReference>
<evidence type="ECO:0000313" key="65">
    <source>
        <dbReference type="Proteomes" id="UP000466646"/>
    </source>
</evidence>
<evidence type="ECO:0000313" key="47">
    <source>
        <dbReference type="Proteomes" id="UP000217245"/>
    </source>
</evidence>
<dbReference type="Proteomes" id="UP000255091">
    <property type="component" value="Unassembled WGS sequence"/>
</dbReference>
<organism evidence="14 45">
    <name type="scientific">Staphylococcus aureus</name>
    <dbReference type="NCBI Taxonomy" id="1280"/>
    <lineage>
        <taxon>Bacteria</taxon>
        <taxon>Bacillati</taxon>
        <taxon>Bacillota</taxon>
        <taxon>Bacilli</taxon>
        <taxon>Bacillales</taxon>
        <taxon>Staphylococcaceae</taxon>
        <taxon>Staphylococcus</taxon>
    </lineage>
</organism>
<feature type="transmembrane region" description="Helical" evidence="1">
    <location>
        <begin position="64"/>
        <end position="85"/>
    </location>
</feature>
<dbReference type="NCBIfam" id="NF047369">
    <property type="entry name" value="antitoxin_TsaA"/>
    <property type="match status" value="1"/>
</dbReference>
<dbReference type="Proteomes" id="UP000443708">
    <property type="component" value="Unassembled WGS sequence"/>
</dbReference>
<dbReference type="EMBL" id="JAAJIY010000080">
    <property type="protein sequence ID" value="NGK22474.1"/>
    <property type="molecule type" value="Genomic_DNA"/>
</dbReference>
<evidence type="ECO:0000313" key="31">
    <source>
        <dbReference type="EMBL" id="NUY13194.1"/>
    </source>
</evidence>
<dbReference type="EMBL" id="CP023391">
    <property type="protein sequence ID" value="ATC70917.1"/>
    <property type="molecule type" value="Genomic_DNA"/>
</dbReference>
<evidence type="ECO:0000313" key="46">
    <source>
        <dbReference type="Proteomes" id="UP000197894"/>
    </source>
</evidence>
<dbReference type="Proteomes" id="UP000478431">
    <property type="component" value="Unassembled WGS sequence"/>
</dbReference>
<evidence type="ECO:0000313" key="66">
    <source>
        <dbReference type="Proteomes" id="UP000471199"/>
    </source>
</evidence>
<dbReference type="Proteomes" id="UP000561555">
    <property type="component" value="Unassembled WGS sequence"/>
</dbReference>
<dbReference type="EMBL" id="LFVP01000002">
    <property type="protein sequence ID" value="KSA81122.1"/>
    <property type="molecule type" value="Genomic_DNA"/>
</dbReference>
<reference evidence="43" key="14">
    <citation type="submission" date="2018-12" db="EMBL/GenBank/DDBJ databases">
        <authorList>
            <consortium name="Pathogen Informatics"/>
        </authorList>
    </citation>
    <scope>NUCLEOTIDE SEQUENCE</scope>
    <source>
        <strain evidence="15">1943STDY5698364</strain>
        <strain evidence="10 74">A13</strain>
        <strain evidence="11 72">MOS105</strain>
        <strain evidence="12 73">MOS222</strain>
        <strain evidence="13">NCTC13131</strain>
        <strain evidence="43">NCTC8317</strain>
        <strain evidence="3 60">S040_N01_C01</strain>
        <strain evidence="4 58">S087_N01_C01</strain>
        <strain evidence="9 71">SG160</strain>
        <strain evidence="7 63">T012_N10_C04</strain>
        <strain evidence="5 57">T012_N16_C08</strain>
        <strain evidence="6 59">T065_N03_C06</strain>
        <strain evidence="8 62">T197_A02_C01</strain>
    </source>
</reference>
<evidence type="ECO:0000313" key="76">
    <source>
        <dbReference type="Proteomes" id="UP000561555"/>
    </source>
</evidence>
<dbReference type="EMBL" id="CACUNS010000001">
    <property type="protein sequence ID" value="CAA6033804.1"/>
    <property type="molecule type" value="Genomic_DNA"/>
</dbReference>
<gene>
    <name evidence="20" type="ORF">ACR79_05200</name>
    <name evidence="33" type="ORF">AS572_03590</name>
    <name evidence="14" type="ORF">BN1321_180046</name>
    <name evidence="2" type="ORF">CNH36_04435</name>
    <name evidence="34" type="ORF">CV021_05690</name>
    <name evidence="42" type="ORF">DQU50_06870</name>
    <name evidence="21" type="ORF">E1948_01545</name>
    <name evidence="35" type="ORF">E1948_04205</name>
    <name evidence="37" type="ORF">EIG94_12370</name>
    <name evidence="19" type="ORF">EP54_12100</name>
    <name evidence="18" type="ORF">EQ90_04005</name>
    <name evidence="15" type="ORF">ERS391062_00105</name>
    <name evidence="29" type="ORF">G0Z31_13365</name>
    <name evidence="30" type="ORF">G6Y24_04610</name>
    <name evidence="23" type="ORF">GAY54_02505</name>
    <name evidence="24" type="ORF">GO793_07975</name>
    <name evidence="25" type="ORF">GO814_03135</name>
    <name evidence="26" type="ORF">GO941_12845</name>
    <name evidence="27" type="ORF">GO942_02955</name>
    <name evidence="31" type="ORF">GQX37_11795</name>
    <name evidence="32" type="ORF">GQX52_09950</name>
    <name evidence="28" type="ORF">GZ130_12280</name>
    <name evidence="36" type="ORF">HH313_000801</name>
    <name evidence="22" type="ORF">LB359_05330</name>
    <name evidence="16" type="ORF">M1K003_2582</name>
    <name evidence="13" type="ORF">NCTC13131_00777</name>
    <name evidence="41" type="ORF">NCTC6133_00965</name>
    <name evidence="40" type="ORF">NCTC7972_01077</name>
    <name evidence="43" type="ORF">NCTC8317_00789</name>
    <name evidence="17" type="ORF">QU38_11060</name>
    <name evidence="4" type="ORF">SAMEA1029512_00753</name>
    <name evidence="3" type="ORF">SAMEA1029528_00562</name>
    <name evidence="38" type="ORF">SAMEA1466929_00589</name>
    <name evidence="39" type="ORF">SAMEA1531725_00861</name>
    <name evidence="5" type="ORF">SAMEA2078260_00607</name>
    <name evidence="7" type="ORF">SAMEA2078588_00013</name>
    <name evidence="8" type="ORF">SAMEA2080344_00297</name>
    <name evidence="6" type="ORF">SAMEA2081063_00297</name>
    <name evidence="9" type="ORF">SAMEA4008575_00297</name>
    <name evidence="10" type="ORF">SAMEA4552975_01021</name>
    <name evidence="11" type="ORF">SAMEA70146418_00677</name>
    <name evidence="12" type="ORF">SAMEA70245418_01805</name>
</gene>
<evidence type="ECO:0000313" key="64">
    <source>
        <dbReference type="Proteomes" id="UP000463077"/>
    </source>
</evidence>
<dbReference type="Proteomes" id="UP000293434">
    <property type="component" value="Unassembled WGS sequence"/>
</dbReference>
<dbReference type="EMBL" id="JAIGOF010000001">
    <property type="protein sequence ID" value="MBX8593299.1"/>
    <property type="molecule type" value="Genomic_DNA"/>
</dbReference>
<dbReference type="Proteomes" id="UP000265645">
    <property type="component" value="Unassembled WGS sequence"/>
</dbReference>
<dbReference type="Proteomes" id="UP000471199">
    <property type="component" value="Unassembled WGS sequence"/>
</dbReference>
<evidence type="ECO:0000313" key="10">
    <source>
        <dbReference type="EMBL" id="CAC6994422.1"/>
    </source>
</evidence>
<dbReference type="EMBL" id="CAIHOM010000001">
    <property type="protein sequence ID" value="CAC6994422.1"/>
    <property type="molecule type" value="Genomic_DNA"/>
</dbReference>
<dbReference type="Proteomes" id="UP000478867">
    <property type="component" value="Unassembled WGS sequence"/>
</dbReference>
<keyword evidence="1" id="KW-0812">Transmembrane</keyword>
<evidence type="ECO:0000313" key="43">
    <source>
        <dbReference type="EMBL" id="VDY47749.1"/>
    </source>
</evidence>
<evidence type="ECO:0000313" key="38">
    <source>
        <dbReference type="EMBL" id="SRC22285.1"/>
    </source>
</evidence>
<reference evidence="21" key="24">
    <citation type="submission" date="2021-08" db="EMBL/GenBank/DDBJ databases">
        <title>Whole-genome sequencing of local methicillin-resistant S. aureus strain Lr2.</title>
        <authorList>
            <person name="Ali A."/>
            <person name="Ullah N."/>
        </authorList>
    </citation>
    <scope>NUCLEOTIDE SEQUENCE</scope>
    <source>
        <strain evidence="21">Lr2</strain>
    </source>
</reference>
<dbReference type="EMBL" id="WPTS01000020">
    <property type="protein sequence ID" value="MVK34126.1"/>
    <property type="molecule type" value="Genomic_DNA"/>
</dbReference>
<evidence type="ECO:0000313" key="52">
    <source>
        <dbReference type="Proteomes" id="UP000255091"/>
    </source>
</evidence>
<dbReference type="Proteomes" id="UP000070985">
    <property type="component" value="Unassembled WGS sequence"/>
</dbReference>
<dbReference type="OMA" id="IFWINIF"/>
<evidence type="ECO:0000313" key="63">
    <source>
        <dbReference type="Proteomes" id="UP000459702"/>
    </source>
</evidence>
<evidence type="ECO:0000313" key="53">
    <source>
        <dbReference type="Proteomes" id="UP000265645"/>
    </source>
</evidence>
<dbReference type="AlphaFoldDB" id="A0A068A421"/>
<accession>A0A1E8WSW9</accession>
<reference evidence="75 76" key="18">
    <citation type="journal article" date="2020" name="J. Antimicrob. Chemother.">
        <title>Detection of heterogeneous vancomycin intermediate resistance in MRSA isolates from Latin America.</title>
        <authorList>
            <person name="Castro B.E."/>
            <person name="Berrio M."/>
            <person name="Vargas M.L."/>
            <person name="Carvajal L.P."/>
            <person name="Millan L.V."/>
            <person name="Rios R."/>
            <person name="Hernandez A.K."/>
            <person name="Rincon S."/>
            <person name="Cubides P."/>
            <person name="Forero E."/>
            <person name="Dinh A."/>
            <person name="Seas C."/>
            <person name="Munita J.M."/>
            <person name="Arias C.A."/>
            <person name="Reyes J."/>
            <person name="Diaz L."/>
        </authorList>
    </citation>
    <scope>NUCLEOTIDE SEQUENCE [LARGE SCALE GENOMIC DNA]</scope>
    <source>
        <strain evidence="31 75">UE1097</strain>
        <strain evidence="32 76">UP89</strain>
    </source>
</reference>
<evidence type="ECO:0000313" key="42">
    <source>
        <dbReference type="EMBL" id="TXL39258.1"/>
    </source>
</evidence>
<evidence type="ECO:0000313" key="26">
    <source>
        <dbReference type="EMBL" id="MVL46370.1"/>
    </source>
</evidence>
<evidence type="ECO:0000313" key="44">
    <source>
        <dbReference type="Proteomes" id="UP000032274"/>
    </source>
</evidence>
<evidence type="ECO:0000313" key="19">
    <source>
        <dbReference type="EMBL" id="KMR56256.1"/>
    </source>
</evidence>
<evidence type="ECO:0000313" key="58">
    <source>
        <dbReference type="Proteomes" id="UP000442782"/>
    </source>
</evidence>
<reference evidence="18" key="1">
    <citation type="journal article" date="2015" name="J. Infect. Dis.">
        <title>Parallel Epidemics of Community-Associated Methicillin-Resistant Staphylococcus aureus USA300 Infection in North and South America.</title>
        <authorList>
            <person name="Planet P.J."/>
            <person name="Diaz L."/>
            <person name="Kolokotronis S.O."/>
            <person name="Narechania A."/>
            <person name="Reyes J."/>
            <person name="Xing G."/>
            <person name="Rincon S."/>
            <person name="Smith H."/>
            <person name="Panesso D."/>
            <person name="Ryan C."/>
            <person name="Smith D.P."/>
            <person name="Guzman M."/>
            <person name="Zurita J."/>
            <person name="Sebra R."/>
            <person name="Deikus G."/>
            <person name="Nolan R.L."/>
            <person name="Tenover F.C."/>
            <person name="Weinstock G.M."/>
            <person name="Robinson D.A."/>
            <person name="Arias C.A."/>
        </authorList>
    </citation>
    <scope>NUCLEOTIDE SEQUENCE</scope>
    <source>
        <strain evidence="18">CA15</strain>
        <strain evidence="19">M121</strain>
    </source>
</reference>
<evidence type="ECO:0000313" key="75">
    <source>
        <dbReference type="Proteomes" id="UP000547874"/>
    </source>
</evidence>
<feature type="transmembrane region" description="Helical" evidence="1">
    <location>
        <begin position="36"/>
        <end position="57"/>
    </location>
</feature>
<dbReference type="EMBL" id="BDVT01000017">
    <property type="protein sequence ID" value="GBV21563.1"/>
    <property type="molecule type" value="Genomic_DNA"/>
</dbReference>
<dbReference type="EMBL" id="LR133917">
    <property type="protein sequence ID" value="VDY47749.1"/>
    <property type="molecule type" value="Genomic_DNA"/>
</dbReference>
<keyword evidence="1" id="KW-0472">Membrane</keyword>
<evidence type="ECO:0000313" key="61">
    <source>
        <dbReference type="Proteomes" id="UP000451682"/>
    </source>
</evidence>
<evidence type="ECO:0000313" key="14">
    <source>
        <dbReference type="EMBL" id="CRI08403.1"/>
    </source>
</evidence>
<evidence type="ECO:0000313" key="17">
    <source>
        <dbReference type="EMBL" id="KIT96363.1"/>
    </source>
</evidence>
<dbReference type="Proteomes" id="UP000502818">
    <property type="component" value="Chromosome"/>
</dbReference>
<evidence type="ECO:0000313" key="68">
    <source>
        <dbReference type="Proteomes" id="UP000478431"/>
    </source>
</evidence>
<evidence type="ECO:0000313" key="37">
    <source>
        <dbReference type="EMBL" id="RZH91350.1"/>
    </source>
</evidence>
<dbReference type="PATRIC" id="fig|1280.10341.peg.797"/>
<reference evidence="37 54" key="13">
    <citation type="submission" date="2018-11" db="EMBL/GenBank/DDBJ databases">
        <title>Genomic profiling of Staphylococcus species from a Poultry farm system in KwaZulu-Natal, South Africa.</title>
        <authorList>
            <person name="Amoako D.G."/>
            <person name="Somboro A.M."/>
            <person name="Abia A.L.K."/>
            <person name="Bester L.A."/>
            <person name="Essack S.Y."/>
        </authorList>
    </citation>
    <scope>NUCLEOTIDE SEQUENCE [LARGE SCALE GENOMIC DNA]</scope>
    <source>
        <strain evidence="37 54">SA9</strain>
    </source>
</reference>
<dbReference type="EMBL" id="LALQ01000056">
    <property type="protein sequence ID" value="KMR56256.1"/>
    <property type="molecule type" value="Genomic_DNA"/>
</dbReference>
<dbReference type="Proteomes" id="UP000507485">
    <property type="component" value="Unassembled WGS sequence"/>
</dbReference>